<name>A0A0G4LT17_VERLO</name>
<dbReference type="Proteomes" id="UP000045706">
    <property type="component" value="Unassembled WGS sequence"/>
</dbReference>
<protein>
    <submittedName>
        <fullName evidence="1">Uncharacterized protein</fullName>
    </submittedName>
</protein>
<evidence type="ECO:0000313" key="2">
    <source>
        <dbReference type="Proteomes" id="UP000045706"/>
    </source>
</evidence>
<dbReference type="EMBL" id="CVQI01017557">
    <property type="protein sequence ID" value="CRK25213.1"/>
    <property type="molecule type" value="Genomic_DNA"/>
</dbReference>
<sequence>MSYHCKECSDPLVLELGPDSDGEEEATTVPDDLELRCGCHFHWQCLMDKSSEVAISLKCPSCQTHLATNEAGPSATNQIVIASSGSVILARYVNEGGIEDRLDILPTVTEEAYLAAHPEARPARAYHVMCSEGDATGIVELLHDASAELGGDTVQLGHLIRYRDPLNHNKSGLHLAVEKGREEVLWLLLWLASSLPTESFPESAQNVAKAAHIGRLDTSGDDIRSLQSDGGKSAYDIAQRMPDQWGVINDSGVLRP</sequence>
<evidence type="ECO:0000313" key="1">
    <source>
        <dbReference type="EMBL" id="CRK25213.1"/>
    </source>
</evidence>
<gene>
    <name evidence="1" type="ORF">BN1723_013544</name>
</gene>
<organism evidence="1 2">
    <name type="scientific">Verticillium longisporum</name>
    <name type="common">Verticillium dahliae var. longisporum</name>
    <dbReference type="NCBI Taxonomy" id="100787"/>
    <lineage>
        <taxon>Eukaryota</taxon>
        <taxon>Fungi</taxon>
        <taxon>Dikarya</taxon>
        <taxon>Ascomycota</taxon>
        <taxon>Pezizomycotina</taxon>
        <taxon>Sordariomycetes</taxon>
        <taxon>Hypocreomycetidae</taxon>
        <taxon>Glomerellales</taxon>
        <taxon>Plectosphaerellaceae</taxon>
        <taxon>Verticillium</taxon>
    </lineage>
</organism>
<accession>A0A0G4LT17</accession>
<dbReference type="AlphaFoldDB" id="A0A0G4LT17"/>
<proteinExistence type="predicted"/>
<reference evidence="2" key="1">
    <citation type="submission" date="2015-05" db="EMBL/GenBank/DDBJ databases">
        <authorList>
            <person name="Fogelqvist Johan"/>
        </authorList>
    </citation>
    <scope>NUCLEOTIDE SEQUENCE [LARGE SCALE GENOMIC DNA]</scope>
</reference>